<dbReference type="GO" id="GO:0016887">
    <property type="term" value="F:ATP hydrolysis activity"/>
    <property type="evidence" value="ECO:0007669"/>
    <property type="project" value="InterPro"/>
</dbReference>
<dbReference type="GO" id="GO:0005524">
    <property type="term" value="F:ATP binding"/>
    <property type="evidence" value="ECO:0007669"/>
    <property type="project" value="UniProtKB-KW"/>
</dbReference>
<dbReference type="OMA" id="FSDYYYR"/>
<dbReference type="GO" id="GO:0007127">
    <property type="term" value="P:meiosis I"/>
    <property type="evidence" value="ECO:0007669"/>
    <property type="project" value="UniProtKB-ARBA"/>
</dbReference>
<dbReference type="SUPFAM" id="SSF52540">
    <property type="entry name" value="P-loop containing nucleoside triphosphate hydrolases"/>
    <property type="match status" value="2"/>
</dbReference>
<feature type="coiled-coil region" evidence="20">
    <location>
        <begin position="168"/>
        <end position="219"/>
    </location>
</feature>
<keyword evidence="10" id="KW-0378">Hydrolase</keyword>
<name>A0A1E4S415_CYBJN</name>
<accession>A0A1E4S415</accession>
<proteinExistence type="inferred from homology"/>
<dbReference type="InterPro" id="IPR004584">
    <property type="entry name" value="Rad50_eukaryotes"/>
</dbReference>
<evidence type="ECO:0000256" key="11">
    <source>
        <dbReference type="ARBA" id="ARBA00022833"/>
    </source>
</evidence>
<evidence type="ECO:0000256" key="6">
    <source>
        <dbReference type="ARBA" id="ARBA00022454"/>
    </source>
</evidence>
<keyword evidence="6" id="KW-0158">Chromosome</keyword>
<dbReference type="Pfam" id="PF04423">
    <property type="entry name" value="Rad50_zn_hook"/>
    <property type="match status" value="1"/>
</dbReference>
<comment type="subcellular location">
    <subcellularLocation>
        <location evidence="3">Chromosome</location>
    </subcellularLocation>
    <subcellularLocation>
        <location evidence="2">Nucleus</location>
    </subcellularLocation>
</comment>
<dbReference type="InterPro" id="IPR013134">
    <property type="entry name" value="Zn_hook_RAD50"/>
</dbReference>
<dbReference type="Gene3D" id="3.40.50.300">
    <property type="entry name" value="P-loop containing nucleotide triphosphate hydrolases"/>
    <property type="match status" value="2"/>
</dbReference>
<dbReference type="GO" id="GO:0070192">
    <property type="term" value="P:chromosome organization involved in meiotic cell cycle"/>
    <property type="evidence" value="ECO:0007669"/>
    <property type="project" value="TreeGrafter"/>
</dbReference>
<keyword evidence="23" id="KW-1185">Reference proteome</keyword>
<evidence type="ECO:0000256" key="1">
    <source>
        <dbReference type="ARBA" id="ARBA00001947"/>
    </source>
</evidence>
<comment type="catalytic activity">
    <reaction evidence="18">
        <text>ATP + H2O = ADP + phosphate + H(+)</text>
        <dbReference type="Rhea" id="RHEA:13065"/>
        <dbReference type="ChEBI" id="CHEBI:15377"/>
        <dbReference type="ChEBI" id="CHEBI:15378"/>
        <dbReference type="ChEBI" id="CHEBI:30616"/>
        <dbReference type="ChEBI" id="CHEBI:43474"/>
        <dbReference type="ChEBI" id="CHEBI:456216"/>
    </reaction>
</comment>
<feature type="coiled-coil region" evidence="20">
    <location>
        <begin position="667"/>
        <end position="891"/>
    </location>
</feature>
<evidence type="ECO:0000256" key="8">
    <source>
        <dbReference type="ARBA" id="ARBA00022741"/>
    </source>
</evidence>
<dbReference type="PROSITE" id="PS51131">
    <property type="entry name" value="ZN_HOOK"/>
    <property type="match status" value="1"/>
</dbReference>
<dbReference type="STRING" id="983966.A0A1E4S415"/>
<keyword evidence="16" id="KW-0539">Nucleus</keyword>
<evidence type="ECO:0000259" key="21">
    <source>
        <dbReference type="PROSITE" id="PS51131"/>
    </source>
</evidence>
<dbReference type="GeneID" id="30989105"/>
<dbReference type="InterPro" id="IPR027417">
    <property type="entry name" value="P-loop_NTPase"/>
</dbReference>
<keyword evidence="9" id="KW-0227">DNA damage</keyword>
<feature type="binding site" evidence="19">
    <location>
        <position position="645"/>
    </location>
    <ligand>
        <name>Zn(2+)</name>
        <dbReference type="ChEBI" id="CHEBI:29105"/>
    </ligand>
</feature>
<dbReference type="FunFam" id="3.40.50.300:FF:000593">
    <property type="entry name" value="DNA repair protein RAD50"/>
    <property type="match status" value="1"/>
</dbReference>
<keyword evidence="12" id="KW-0067">ATP-binding</keyword>
<dbReference type="NCBIfam" id="TIGR00606">
    <property type="entry name" value="rad50"/>
    <property type="match status" value="1"/>
</dbReference>
<dbReference type="GO" id="GO:0000725">
    <property type="term" value="P:recombinational repair"/>
    <property type="evidence" value="ECO:0007669"/>
    <property type="project" value="UniProtKB-ARBA"/>
</dbReference>
<keyword evidence="8" id="KW-0547">Nucleotide-binding</keyword>
<evidence type="ECO:0000256" key="3">
    <source>
        <dbReference type="ARBA" id="ARBA00004286"/>
    </source>
</evidence>
<dbReference type="Proteomes" id="UP000094389">
    <property type="component" value="Unassembled WGS sequence"/>
</dbReference>
<evidence type="ECO:0000256" key="5">
    <source>
        <dbReference type="ARBA" id="ARBA00017893"/>
    </source>
</evidence>
<dbReference type="GO" id="GO:0000722">
    <property type="term" value="P:telomere maintenance via recombination"/>
    <property type="evidence" value="ECO:0007669"/>
    <property type="project" value="UniProtKB-ARBA"/>
</dbReference>
<keyword evidence="14 20" id="KW-0175">Coiled coil</keyword>
<evidence type="ECO:0000313" key="22">
    <source>
        <dbReference type="EMBL" id="ODV74269.1"/>
    </source>
</evidence>
<evidence type="ECO:0000256" key="13">
    <source>
        <dbReference type="ARBA" id="ARBA00022842"/>
    </source>
</evidence>
<evidence type="ECO:0000256" key="17">
    <source>
        <dbReference type="ARBA" id="ARBA00023254"/>
    </source>
</evidence>
<dbReference type="GO" id="GO:0003691">
    <property type="term" value="F:double-stranded telomeric DNA binding"/>
    <property type="evidence" value="ECO:0007669"/>
    <property type="project" value="TreeGrafter"/>
</dbReference>
<comment type="cofactor">
    <cofactor evidence="1">
        <name>Zn(2+)</name>
        <dbReference type="ChEBI" id="CHEBI:29105"/>
    </cofactor>
</comment>
<dbReference type="GO" id="GO:0043047">
    <property type="term" value="F:single-stranded telomeric DNA binding"/>
    <property type="evidence" value="ECO:0007669"/>
    <property type="project" value="TreeGrafter"/>
</dbReference>
<evidence type="ECO:0000256" key="19">
    <source>
        <dbReference type="PROSITE-ProRule" id="PRU00471"/>
    </source>
</evidence>
<dbReference type="FunFam" id="3.40.50.300:FF:001195">
    <property type="entry name" value="DNA repair protein rad50"/>
    <property type="match status" value="1"/>
</dbReference>
<keyword evidence="15" id="KW-0234">DNA repair</keyword>
<dbReference type="PANTHER" id="PTHR18867">
    <property type="entry name" value="RAD50"/>
    <property type="match status" value="1"/>
</dbReference>
<organism evidence="22 23">
    <name type="scientific">Cyberlindnera jadinii (strain ATCC 18201 / CBS 1600 / BCRC 20928 / JCM 3617 / NBRC 0987 / NRRL Y-1542)</name>
    <name type="common">Torula yeast</name>
    <name type="synonym">Candida utilis</name>
    <dbReference type="NCBI Taxonomy" id="983966"/>
    <lineage>
        <taxon>Eukaryota</taxon>
        <taxon>Fungi</taxon>
        <taxon>Dikarya</taxon>
        <taxon>Ascomycota</taxon>
        <taxon>Saccharomycotina</taxon>
        <taxon>Saccharomycetes</taxon>
        <taxon>Phaffomycetales</taxon>
        <taxon>Phaffomycetaceae</taxon>
        <taxon>Cyberlindnera</taxon>
    </lineage>
</organism>
<evidence type="ECO:0000256" key="20">
    <source>
        <dbReference type="SAM" id="Coils"/>
    </source>
</evidence>
<dbReference type="AlphaFoldDB" id="A0A1E4S415"/>
<evidence type="ECO:0000256" key="16">
    <source>
        <dbReference type="ARBA" id="ARBA00023242"/>
    </source>
</evidence>
<dbReference type="GO" id="GO:0000794">
    <property type="term" value="C:condensed nuclear chromosome"/>
    <property type="evidence" value="ECO:0007669"/>
    <property type="project" value="TreeGrafter"/>
</dbReference>
<keyword evidence="13" id="KW-0460">Magnesium</keyword>
<keyword evidence="11 19" id="KW-0862">Zinc</keyword>
<dbReference type="GO" id="GO:0006303">
    <property type="term" value="P:double-strand break repair via nonhomologous end joining"/>
    <property type="evidence" value="ECO:0007669"/>
    <property type="project" value="UniProtKB-ARBA"/>
</dbReference>
<feature type="coiled-coil region" evidence="20">
    <location>
        <begin position="455"/>
        <end position="489"/>
    </location>
</feature>
<dbReference type="EMBL" id="KV453928">
    <property type="protein sequence ID" value="ODV74269.1"/>
    <property type="molecule type" value="Genomic_DNA"/>
</dbReference>
<feature type="binding site" evidence="19">
    <location>
        <position position="642"/>
    </location>
    <ligand>
        <name>Zn(2+)</name>
        <dbReference type="ChEBI" id="CHEBI:29105"/>
    </ligand>
</feature>
<evidence type="ECO:0000256" key="15">
    <source>
        <dbReference type="ARBA" id="ARBA00023204"/>
    </source>
</evidence>
<evidence type="ECO:0000256" key="18">
    <source>
        <dbReference type="ARBA" id="ARBA00049360"/>
    </source>
</evidence>
<dbReference type="InterPro" id="IPR038729">
    <property type="entry name" value="Rad50/SbcC_AAA"/>
</dbReference>
<dbReference type="PANTHER" id="PTHR18867:SF12">
    <property type="entry name" value="DNA REPAIR PROTEIN RAD50"/>
    <property type="match status" value="1"/>
</dbReference>
<dbReference type="Pfam" id="PF13476">
    <property type="entry name" value="AAA_23"/>
    <property type="match status" value="1"/>
</dbReference>
<reference evidence="22 23" key="1">
    <citation type="journal article" date="2016" name="Proc. Natl. Acad. Sci. U.S.A.">
        <title>Comparative genomics of biotechnologically important yeasts.</title>
        <authorList>
            <person name="Riley R."/>
            <person name="Haridas S."/>
            <person name="Wolfe K.H."/>
            <person name="Lopes M.R."/>
            <person name="Hittinger C.T."/>
            <person name="Goeker M."/>
            <person name="Salamov A.A."/>
            <person name="Wisecaver J.H."/>
            <person name="Long T.M."/>
            <person name="Calvey C.H."/>
            <person name="Aerts A.L."/>
            <person name="Barry K.W."/>
            <person name="Choi C."/>
            <person name="Clum A."/>
            <person name="Coughlan A.Y."/>
            <person name="Deshpande S."/>
            <person name="Douglass A.P."/>
            <person name="Hanson S.J."/>
            <person name="Klenk H.-P."/>
            <person name="LaButti K.M."/>
            <person name="Lapidus A."/>
            <person name="Lindquist E.A."/>
            <person name="Lipzen A.M."/>
            <person name="Meier-Kolthoff J.P."/>
            <person name="Ohm R.A."/>
            <person name="Otillar R.P."/>
            <person name="Pangilinan J.L."/>
            <person name="Peng Y."/>
            <person name="Rokas A."/>
            <person name="Rosa C.A."/>
            <person name="Scheuner C."/>
            <person name="Sibirny A.A."/>
            <person name="Slot J.C."/>
            <person name="Stielow J.B."/>
            <person name="Sun H."/>
            <person name="Kurtzman C.P."/>
            <person name="Blackwell M."/>
            <person name="Grigoriev I.V."/>
            <person name="Jeffries T.W."/>
        </authorList>
    </citation>
    <scope>NUCLEOTIDE SEQUENCE [LARGE SCALE GENOMIC DNA]</scope>
    <source>
        <strain evidence="23">ATCC 18201 / CBS 1600 / BCRC 20928 / JCM 3617 / NBRC 0987 / NRRL Y-1542</strain>
    </source>
</reference>
<evidence type="ECO:0000256" key="12">
    <source>
        <dbReference type="ARBA" id="ARBA00022840"/>
    </source>
</evidence>
<evidence type="ECO:0000256" key="4">
    <source>
        <dbReference type="ARBA" id="ARBA00009439"/>
    </source>
</evidence>
<evidence type="ECO:0000256" key="14">
    <source>
        <dbReference type="ARBA" id="ARBA00023054"/>
    </source>
</evidence>
<comment type="similarity">
    <text evidence="4">Belongs to the SMC family. RAD50 subfamily.</text>
</comment>
<dbReference type="GO" id="GO:0046872">
    <property type="term" value="F:metal ion binding"/>
    <property type="evidence" value="ECO:0007669"/>
    <property type="project" value="UniProtKB-UniRule"/>
</dbReference>
<evidence type="ECO:0000313" key="23">
    <source>
        <dbReference type="Proteomes" id="UP000094389"/>
    </source>
</evidence>
<keyword evidence="7 19" id="KW-0479">Metal-binding</keyword>
<feature type="domain" description="Zinc-hook" evidence="21">
    <location>
        <begin position="595"/>
        <end position="696"/>
    </location>
</feature>
<evidence type="ECO:0000256" key="9">
    <source>
        <dbReference type="ARBA" id="ARBA00022763"/>
    </source>
</evidence>
<sequence length="1262" mass="144940">MLTDHIVKTIIECLRYATTGAFPPNSKGGAFVHDPGMYGEKEVKAEVKLAFQSVSGNSMVCTRAMQVIAKKTGLTFKSLEGQLLQLNRGERTTISTKCAELEALVPANLGTPRPILDYVIFCHQEDSLWPLSEPANLKKKFDEIFEALKFTKALDNLKSIKKDMIVDIKLLDQSVKHLKQDKERADRTVSRLEKKKSTVDIYENETSKLESDIAEVQRESDVLFKSNQEFQETISKLDSLRHDQRSIEAQLERLHGSCELLPDSNDDIKYKLANFQRMLDKSSKELDVHKHQSKSIQKELTVLRQQQNSFIGSEGELRAKETKLKEDMDLRRGLVSEIFGPQAEELSESRFAEWQRTLQLSLEEKKKALEEYEKTSSDELAVVESRLAKIKGSQVKEAEHKQYSVTDRNNLQMEIKSIQSTINELNSNEGDLEYEKSSLEDLIVKLKTFTDNKYLEKAVQNIKLKNQEINTMEADIEEISRNISNAHKQSDSHAKISIITDGLKFKQKALEKLLDANKEPFAAHNIDISSPQESFNRKMQKLKMSHIEEDRNLKALHEEVHNLKNMIKYKNDSLNDIEGLIASSEAHFKAELDDGEAVAKYDEVVMNAEADYKLTLENLKMGTTTLEFNKKALEVAESSSCCYLCSRKFKDNSLLGEFIEDLKRKTRDEFEAKLREQFEDAKQYLEAVRSVATDVEKINTGKKSLAEIKAQLDSANEKLHHLEDSYNQQKITTDQLGASISSMEALRNPVNEITRLKSDIETAEQELDMKVKALGNYGTPLQSLDDLQKSHHELTSKIRSLRREVAFMQEEKESKQREFSVLEGTIKDKRLVISNLERSLVERKNLVRSVQDLEKKMDYLSQSIVKSDNLLIQLKEEASIVQDELDSLRSKHREVINELNLEYEKSLGYYNKLEHLNKSAYEYINHVQVELEAIRESVREVETNIADKELQLGNLTQLISNEELRLADTNSEERNLRENLEIRQLEEKLVDISGEIRELELQNAEAEREKYQQRSNKLRQRYTDLTAELAGKKGEIRQINDQIEQLQRELNTEFKDVEKNYRQEWTKLQTRTVVSADLDTYAKALDSAIMSFHSLKMKEINRIIDELWKSTYSGTDVDTIKIKSDPSTGKANRSYNYRVVMYKQDAELDMRGRCSAGQKVLACIIIRLALSECFGTNCGVIALDEPTTNLDSDNIESLAHSLGRIIEMRRSQKNFQLIVITHDEKFLHSMGAGKYADHFFQLKRDESQNSRIELVDISKVSV</sequence>
<dbReference type="GO" id="GO:0030870">
    <property type="term" value="C:Mre11 complex"/>
    <property type="evidence" value="ECO:0007669"/>
    <property type="project" value="InterPro"/>
</dbReference>
<gene>
    <name evidence="22" type="ORF">CYBJADRAFT_166969</name>
</gene>
<evidence type="ECO:0000256" key="7">
    <source>
        <dbReference type="ARBA" id="ARBA00022723"/>
    </source>
</evidence>
<protein>
    <recommendedName>
        <fullName evidence="5">DNA repair protein RAD50</fullName>
    </recommendedName>
</protein>
<dbReference type="GO" id="GO:0051880">
    <property type="term" value="F:G-quadruplex DNA binding"/>
    <property type="evidence" value="ECO:0007669"/>
    <property type="project" value="TreeGrafter"/>
</dbReference>
<dbReference type="RefSeq" id="XP_020071308.1">
    <property type="nucleotide sequence ID" value="XM_020214709.1"/>
</dbReference>
<evidence type="ECO:0000256" key="2">
    <source>
        <dbReference type="ARBA" id="ARBA00004123"/>
    </source>
</evidence>
<keyword evidence="17" id="KW-0469">Meiosis</keyword>
<dbReference type="OrthoDB" id="18797at2759"/>
<feature type="coiled-coil region" evidence="20">
    <location>
        <begin position="924"/>
        <end position="1060"/>
    </location>
</feature>
<evidence type="ECO:0000256" key="10">
    <source>
        <dbReference type="ARBA" id="ARBA00022801"/>
    </source>
</evidence>
<dbReference type="GO" id="GO:0007004">
    <property type="term" value="P:telomere maintenance via telomerase"/>
    <property type="evidence" value="ECO:0007669"/>
    <property type="project" value="TreeGrafter"/>
</dbReference>